<organism evidence="7 8">
    <name type="scientific">Bradyrhizobium hipponense</name>
    <dbReference type="NCBI Taxonomy" id="2605638"/>
    <lineage>
        <taxon>Bacteria</taxon>
        <taxon>Pseudomonadati</taxon>
        <taxon>Pseudomonadota</taxon>
        <taxon>Alphaproteobacteria</taxon>
        <taxon>Hyphomicrobiales</taxon>
        <taxon>Nitrobacteraceae</taxon>
        <taxon>Bradyrhizobium</taxon>
    </lineage>
</organism>
<keyword evidence="3 6" id="KW-0812">Transmembrane</keyword>
<comment type="subcellular location">
    <subcellularLocation>
        <location evidence="1">Cell membrane</location>
        <topology evidence="1">Multi-pass membrane protein</topology>
    </subcellularLocation>
</comment>
<reference evidence="7 8" key="1">
    <citation type="submission" date="2019-08" db="EMBL/GenBank/DDBJ databases">
        <title>Bradyrhizobium hipponensis sp. nov., a rhizobium isolated from a Lupinus angustifolius root nodule in Tunisia.</title>
        <authorList>
            <person name="Off K."/>
            <person name="Rejili M."/>
            <person name="Mars M."/>
            <person name="Brachmann A."/>
            <person name="Marin M."/>
        </authorList>
    </citation>
    <scope>NUCLEOTIDE SEQUENCE [LARGE SCALE GENOMIC DNA]</scope>
    <source>
        <strain evidence="8">aSej3</strain>
    </source>
</reference>
<keyword evidence="5 6" id="KW-0472">Membrane</keyword>
<name>A0A5S4YP33_9BRAD</name>
<proteinExistence type="predicted"/>
<dbReference type="EMBL" id="VSTH01000050">
    <property type="protein sequence ID" value="TYO65672.1"/>
    <property type="molecule type" value="Genomic_DNA"/>
</dbReference>
<evidence type="ECO:0000256" key="5">
    <source>
        <dbReference type="ARBA" id="ARBA00023136"/>
    </source>
</evidence>
<evidence type="ECO:0000256" key="6">
    <source>
        <dbReference type="SAM" id="Phobius"/>
    </source>
</evidence>
<evidence type="ECO:0000313" key="8">
    <source>
        <dbReference type="Proteomes" id="UP000324797"/>
    </source>
</evidence>
<keyword evidence="4 6" id="KW-1133">Transmembrane helix</keyword>
<comment type="caution">
    <text evidence="7">The sequence shown here is derived from an EMBL/GenBank/DDBJ whole genome shotgun (WGS) entry which is preliminary data.</text>
</comment>
<evidence type="ECO:0000256" key="2">
    <source>
        <dbReference type="ARBA" id="ARBA00022475"/>
    </source>
</evidence>
<feature type="transmembrane region" description="Helical" evidence="6">
    <location>
        <begin position="296"/>
        <end position="314"/>
    </location>
</feature>
<dbReference type="GO" id="GO:0015658">
    <property type="term" value="F:branched-chain amino acid transmembrane transporter activity"/>
    <property type="evidence" value="ECO:0007669"/>
    <property type="project" value="InterPro"/>
</dbReference>
<dbReference type="GO" id="GO:0005886">
    <property type="term" value="C:plasma membrane"/>
    <property type="evidence" value="ECO:0007669"/>
    <property type="project" value="UniProtKB-SubCell"/>
</dbReference>
<dbReference type="CDD" id="cd06581">
    <property type="entry name" value="TM_PBP1_LivM_like"/>
    <property type="match status" value="1"/>
</dbReference>
<feature type="transmembrane region" description="Helical" evidence="6">
    <location>
        <begin position="225"/>
        <end position="247"/>
    </location>
</feature>
<dbReference type="Proteomes" id="UP000324797">
    <property type="component" value="Unassembled WGS sequence"/>
</dbReference>
<protein>
    <submittedName>
        <fullName evidence="7">Branched-chain amino acid ABC transporter permease</fullName>
    </submittedName>
</protein>
<gene>
    <name evidence="7" type="ORF">FXV83_15755</name>
</gene>
<feature type="transmembrane region" description="Helical" evidence="6">
    <location>
        <begin position="17"/>
        <end position="36"/>
    </location>
</feature>
<evidence type="ECO:0000256" key="4">
    <source>
        <dbReference type="ARBA" id="ARBA00022989"/>
    </source>
</evidence>
<dbReference type="PANTHER" id="PTHR30482">
    <property type="entry name" value="HIGH-AFFINITY BRANCHED-CHAIN AMINO ACID TRANSPORT SYSTEM PERMEASE"/>
    <property type="match status" value="1"/>
</dbReference>
<evidence type="ECO:0000256" key="1">
    <source>
        <dbReference type="ARBA" id="ARBA00004651"/>
    </source>
</evidence>
<accession>A0A5S4YP33</accession>
<dbReference type="Pfam" id="PF02653">
    <property type="entry name" value="BPD_transp_2"/>
    <property type="match status" value="1"/>
</dbReference>
<feature type="transmembrane region" description="Helical" evidence="6">
    <location>
        <begin position="176"/>
        <end position="195"/>
    </location>
</feature>
<feature type="transmembrane region" description="Helical" evidence="6">
    <location>
        <begin position="123"/>
        <end position="146"/>
    </location>
</feature>
<dbReference type="AlphaFoldDB" id="A0A5S4YP33"/>
<dbReference type="InterPro" id="IPR001851">
    <property type="entry name" value="ABC_transp_permease"/>
</dbReference>
<sequence>MADQSLEVASPIPTARLPLGVAALYAAALVGLYLLPAALSDYWLRTLISVSALTVASLSVSLLFAQLGMVSLAQFGLLGVGGWFALRISHGLGVPFELALLTGGVAAALVGLVIGLPALRMRGLYLAIITLMMAGAIQVLISAFGFPDGGSGILGKSTGTRVMMARPFLAQNDEAYLRYALVIAGLCYGLVLLHVRGRPGRAWAMIRRSEVCAFAGGVNIVAYKVWAFALAGFLAGIAGGLLAGGVGQLDASAFPASQSIMLFALTIVGGAYSWIGPIVAGLLLRAFPALLNDFRVDGNIATMVFGIGLLHALITAPHGVAGQLRDLVGTVRRLLGGKRKAGP</sequence>
<keyword evidence="8" id="KW-1185">Reference proteome</keyword>
<feature type="transmembrane region" description="Helical" evidence="6">
    <location>
        <begin position="98"/>
        <end position="116"/>
    </location>
</feature>
<evidence type="ECO:0000313" key="7">
    <source>
        <dbReference type="EMBL" id="TYO65672.1"/>
    </source>
</evidence>
<dbReference type="PANTHER" id="PTHR30482:SF1">
    <property type="entry name" value="BRANCHED-CHAIN AMINO ACID TRANSPORT PERMEASE PROTEIN LIVM-RELATED"/>
    <property type="match status" value="1"/>
</dbReference>
<keyword evidence="2" id="KW-1003">Cell membrane</keyword>
<dbReference type="InterPro" id="IPR043428">
    <property type="entry name" value="LivM-like"/>
</dbReference>
<feature type="transmembrane region" description="Helical" evidence="6">
    <location>
        <begin position="259"/>
        <end position="284"/>
    </location>
</feature>
<evidence type="ECO:0000256" key="3">
    <source>
        <dbReference type="ARBA" id="ARBA00022692"/>
    </source>
</evidence>